<dbReference type="Proteomes" id="UP000285405">
    <property type="component" value="Unassembled WGS sequence"/>
</dbReference>
<evidence type="ECO:0000313" key="2">
    <source>
        <dbReference type="Proteomes" id="UP000285405"/>
    </source>
</evidence>
<comment type="caution">
    <text evidence="1">The sequence shown here is derived from an EMBL/GenBank/DDBJ whole genome shotgun (WGS) entry which is preliminary data.</text>
</comment>
<protein>
    <submittedName>
        <fullName evidence="1">Uncharacterized protein</fullName>
    </submittedName>
</protein>
<dbReference type="EMBL" id="MCBR01008467">
    <property type="protein sequence ID" value="RKF74474.1"/>
    <property type="molecule type" value="Genomic_DNA"/>
</dbReference>
<sequence>MSKSDKDSDRSVNVEDDEPDDCFKRLKNVGRITVTIRELVPETLDELAINILPQD</sequence>
<reference evidence="1 2" key="1">
    <citation type="journal article" date="2018" name="BMC Genomics">
        <title>Comparative genome analyses reveal sequence features reflecting distinct modes of host-adaptation between dicot and monocot powdery mildew.</title>
        <authorList>
            <person name="Wu Y."/>
            <person name="Ma X."/>
            <person name="Pan Z."/>
            <person name="Kale S.D."/>
            <person name="Song Y."/>
            <person name="King H."/>
            <person name="Zhang Q."/>
            <person name="Presley C."/>
            <person name="Deng X."/>
            <person name="Wei C.I."/>
            <person name="Xiao S."/>
        </authorList>
    </citation>
    <scope>NUCLEOTIDE SEQUENCE [LARGE SCALE GENOMIC DNA]</scope>
    <source>
        <strain evidence="1">UCSC1</strain>
    </source>
</reference>
<dbReference type="AlphaFoldDB" id="A0A420IIS9"/>
<gene>
    <name evidence="1" type="ORF">GcC1_084008</name>
</gene>
<evidence type="ECO:0000313" key="1">
    <source>
        <dbReference type="EMBL" id="RKF74474.1"/>
    </source>
</evidence>
<proteinExistence type="predicted"/>
<organism evidence="1 2">
    <name type="scientific">Golovinomyces cichoracearum</name>
    <dbReference type="NCBI Taxonomy" id="62708"/>
    <lineage>
        <taxon>Eukaryota</taxon>
        <taxon>Fungi</taxon>
        <taxon>Dikarya</taxon>
        <taxon>Ascomycota</taxon>
        <taxon>Pezizomycotina</taxon>
        <taxon>Leotiomycetes</taxon>
        <taxon>Erysiphales</taxon>
        <taxon>Erysiphaceae</taxon>
        <taxon>Golovinomyces</taxon>
    </lineage>
</organism>
<accession>A0A420IIS9</accession>
<name>A0A420IIS9_9PEZI</name>